<protein>
    <recommendedName>
        <fullName evidence="4">Lipoprotein</fullName>
    </recommendedName>
</protein>
<accession>A0A0K2G7D5</accession>
<sequence length="103" mass="11496">MRRSIWLLSLCLLLTACGGGNPYLEASLKPAELQGKDKAWFEKNWGAPDGKASRFFGGETWTYYRIAGGKSGPPLFNFSPNQCQITLKFDKEDKLSDYSYSGC</sequence>
<gene>
    <name evidence="2" type="ORF">NITMOv2_0409</name>
</gene>
<dbReference type="EMBL" id="CP011801">
    <property type="protein sequence ID" value="ALA56845.1"/>
    <property type="molecule type" value="Genomic_DNA"/>
</dbReference>
<organism evidence="2 3">
    <name type="scientific">Nitrospira moscoviensis</name>
    <dbReference type="NCBI Taxonomy" id="42253"/>
    <lineage>
        <taxon>Bacteria</taxon>
        <taxon>Pseudomonadati</taxon>
        <taxon>Nitrospirota</taxon>
        <taxon>Nitrospiria</taxon>
        <taxon>Nitrospirales</taxon>
        <taxon>Nitrospiraceae</taxon>
        <taxon>Nitrospira</taxon>
    </lineage>
</organism>
<evidence type="ECO:0000256" key="1">
    <source>
        <dbReference type="SAM" id="SignalP"/>
    </source>
</evidence>
<dbReference type="STRING" id="42253.NITMOv2_0409"/>
<reference evidence="2 3" key="1">
    <citation type="journal article" date="2015" name="Proc. Natl. Acad. Sci. U.S.A.">
        <title>Expanded metabolic versatility of ubiquitous nitrite-oxidizing bacteria from the genus Nitrospira.</title>
        <authorList>
            <person name="Koch H."/>
            <person name="Lucker S."/>
            <person name="Albertsen M."/>
            <person name="Kitzinger K."/>
            <person name="Herbold C."/>
            <person name="Spieck E."/>
            <person name="Nielsen P.H."/>
            <person name="Wagner M."/>
            <person name="Daims H."/>
        </authorList>
    </citation>
    <scope>NUCLEOTIDE SEQUENCE [LARGE SCALE GENOMIC DNA]</scope>
    <source>
        <strain evidence="2 3">NSP M-1</strain>
    </source>
</reference>
<evidence type="ECO:0000313" key="3">
    <source>
        <dbReference type="Proteomes" id="UP000069205"/>
    </source>
</evidence>
<feature type="chain" id="PRO_5005476760" description="Lipoprotein" evidence="1">
    <location>
        <begin position="19"/>
        <end position="103"/>
    </location>
</feature>
<name>A0A0K2G7D5_NITMO</name>
<evidence type="ECO:0000313" key="2">
    <source>
        <dbReference type="EMBL" id="ALA56845.1"/>
    </source>
</evidence>
<proteinExistence type="predicted"/>
<feature type="signal peptide" evidence="1">
    <location>
        <begin position="1"/>
        <end position="18"/>
    </location>
</feature>
<evidence type="ECO:0008006" key="4">
    <source>
        <dbReference type="Google" id="ProtNLM"/>
    </source>
</evidence>
<dbReference type="Proteomes" id="UP000069205">
    <property type="component" value="Chromosome"/>
</dbReference>
<dbReference type="AlphaFoldDB" id="A0A0K2G7D5"/>
<dbReference type="PROSITE" id="PS51257">
    <property type="entry name" value="PROKAR_LIPOPROTEIN"/>
    <property type="match status" value="1"/>
</dbReference>
<dbReference type="KEGG" id="nmv:NITMOv2_0409"/>
<keyword evidence="1" id="KW-0732">Signal</keyword>
<keyword evidence="3" id="KW-1185">Reference proteome</keyword>
<dbReference type="PATRIC" id="fig|42253.5.peg.397"/>